<dbReference type="RefSeq" id="WP_146749747.1">
    <property type="nucleotide sequence ID" value="NZ_CADFFP010000005.1"/>
</dbReference>
<name>A0A329CNS4_9BURK</name>
<dbReference type="EMBL" id="QLTK01000004">
    <property type="protein sequence ID" value="RAS35857.1"/>
    <property type="molecule type" value="Genomic_DNA"/>
</dbReference>
<evidence type="ECO:0000313" key="1">
    <source>
        <dbReference type="EMBL" id="RAS35857.1"/>
    </source>
</evidence>
<comment type="caution">
    <text evidence="1">The sequence shown here is derived from an EMBL/GenBank/DDBJ whole genome shotgun (WGS) entry which is preliminary data.</text>
</comment>
<sequence>MRHIPARPEQTSLPNTLTERFPLFAFAGRNAAELWLIGAPLSMADFRDLRFRNLVAGDNSFAGDAARREAFNDAFARQIAVSIARQSRSEVARHG</sequence>
<proteinExistence type="predicted"/>
<reference evidence="1 2" key="1">
    <citation type="submission" date="2018-06" db="EMBL/GenBank/DDBJ databases">
        <title>Genomic Encyclopedia of Type Strains, Phase III (KMG-III): the genomes of soil and plant-associated and newly described type strains.</title>
        <authorList>
            <person name="Whitman W."/>
        </authorList>
    </citation>
    <scope>NUCLEOTIDE SEQUENCE [LARGE SCALE GENOMIC DNA]</scope>
    <source>
        <strain evidence="1 2">LMG 23644</strain>
    </source>
</reference>
<dbReference type="Proteomes" id="UP000248918">
    <property type="component" value="Unassembled WGS sequence"/>
</dbReference>
<dbReference type="OrthoDB" id="9112837at2"/>
<evidence type="ECO:0000313" key="2">
    <source>
        <dbReference type="Proteomes" id="UP000248918"/>
    </source>
</evidence>
<organism evidence="1 2">
    <name type="scientific">Paraburkholderia bryophila</name>
    <dbReference type="NCBI Taxonomy" id="420952"/>
    <lineage>
        <taxon>Bacteria</taxon>
        <taxon>Pseudomonadati</taxon>
        <taxon>Pseudomonadota</taxon>
        <taxon>Betaproteobacteria</taxon>
        <taxon>Burkholderiales</taxon>
        <taxon>Burkholderiaceae</taxon>
        <taxon>Paraburkholderia</taxon>
    </lineage>
</organism>
<protein>
    <submittedName>
        <fullName evidence="1">Uncharacterized protein</fullName>
    </submittedName>
</protein>
<dbReference type="AlphaFoldDB" id="A0A329CNS4"/>
<gene>
    <name evidence="1" type="ORF">BX591_104187</name>
</gene>
<accession>A0A329CNS4</accession>